<dbReference type="SMART" id="SM00547">
    <property type="entry name" value="ZnF_RBZ"/>
    <property type="match status" value="1"/>
</dbReference>
<sequence>MAQPPKKSLWSISGLISFLNPFGGNDEPEDSDSGPSDGEIEQGPPPRRFSPPPQPLPPPPPPPQQQASKHLEPVTRFLVEKAGQPLNEFEAAGIVDYIQKNVQGSTFTPDKPEPFRFSVSPSRSASPSQSQGIGNTQTPRRILSRNPNGVYRWQGAGSSRPRNRYQSPGFAPRPQQHRMKLSPPKTPVTNDTKRRRVDDEAEFSSPQKPAVPSTSTASFSGVVPDAPITPSRHATGSSTIFLNGKPTVPFTPTPAPPVTPKVNGIQPRVRTGGLAMKPTTPAIPSPLRQTWKESDSSPQASPPSRPTRAADFMTELIKETASPVKPPAPVRKPVVKRAKPAAKPAEKPKEQEPEMSAQAIIEATVPKYTKRSRPPPEMETHGEQVSDNKPFTSMPNGSTHTIRSVFDVVETVTVREEERSSKRRKTPSAGLSFKAQEIDEASVSKEMIRPAEIIEPADDTHHVNGKSAPPPKTTPSPPSATKPLFGIAKTSAPKEPSKLRYSFHADKVEVKNTDSVTAPPLPSFFEPPPALSPTFPKSTAAPAKPKLSLKEEVLAMSVDELPKYTFSVATSSSFPAGPSFSAARNVVLALAVTSLPTYDFATVIAPVRAMNGFNWTAAGLKAPTTSAQMWKCSLCGLENPADAKEKCTICDSPRLAPTDSSSPTPAPVKTVFHSRGHSATDCPREMF</sequence>
<keyword evidence="1" id="KW-0479">Metal-binding</keyword>
<feature type="domain" description="RanBP2-type" evidence="5">
    <location>
        <begin position="628"/>
        <end position="653"/>
    </location>
</feature>
<feature type="compositionally biased region" description="Pro residues" evidence="4">
    <location>
        <begin position="43"/>
        <end position="64"/>
    </location>
</feature>
<evidence type="ECO:0000256" key="4">
    <source>
        <dbReference type="SAM" id="MobiDB-lite"/>
    </source>
</evidence>
<proteinExistence type="predicted"/>
<keyword evidence="3" id="KW-0862">Zinc</keyword>
<reference evidence="6" key="1">
    <citation type="submission" date="2019-10" db="EMBL/GenBank/DDBJ databases">
        <authorList>
            <consortium name="DOE Joint Genome Institute"/>
            <person name="Kuo A."/>
            <person name="Miyauchi S."/>
            <person name="Kiss E."/>
            <person name="Drula E."/>
            <person name="Kohler A."/>
            <person name="Sanchez-Garcia M."/>
            <person name="Andreopoulos B."/>
            <person name="Barry K.W."/>
            <person name="Bonito G."/>
            <person name="Buee M."/>
            <person name="Carver A."/>
            <person name="Chen C."/>
            <person name="Cichocki N."/>
            <person name="Clum A."/>
            <person name="Culley D."/>
            <person name="Crous P.W."/>
            <person name="Fauchery L."/>
            <person name="Girlanda M."/>
            <person name="Hayes R."/>
            <person name="Keri Z."/>
            <person name="LaButti K."/>
            <person name="Lipzen A."/>
            <person name="Lombard V."/>
            <person name="Magnuson J."/>
            <person name="Maillard F."/>
            <person name="Morin E."/>
            <person name="Murat C."/>
            <person name="Nolan M."/>
            <person name="Ohm R."/>
            <person name="Pangilinan J."/>
            <person name="Pereira M."/>
            <person name="Perotto S."/>
            <person name="Peter M."/>
            <person name="Riley R."/>
            <person name="Sitrit Y."/>
            <person name="Stielow B."/>
            <person name="Szollosi G."/>
            <person name="Zifcakova L."/>
            <person name="Stursova M."/>
            <person name="Spatafora J.W."/>
            <person name="Tedersoo L."/>
            <person name="Vaario L.-M."/>
            <person name="Yamada A."/>
            <person name="Yan M."/>
            <person name="Wang P."/>
            <person name="Xu J."/>
            <person name="Bruns T."/>
            <person name="Baldrian P."/>
            <person name="Vilgalys R."/>
            <person name="Henrissat B."/>
            <person name="Grigoriev I.V."/>
            <person name="Hibbett D."/>
            <person name="Nagy L.G."/>
            <person name="Martin F.M."/>
        </authorList>
    </citation>
    <scope>NUCLEOTIDE SEQUENCE</scope>
    <source>
        <strain evidence="6">BED1</strain>
    </source>
</reference>
<dbReference type="InterPro" id="IPR001876">
    <property type="entry name" value="Znf_RanBP2"/>
</dbReference>
<feature type="region of interest" description="Disordered" evidence="4">
    <location>
        <begin position="654"/>
        <end position="687"/>
    </location>
</feature>
<protein>
    <recommendedName>
        <fullName evidence="5">RanBP2-type domain-containing protein</fullName>
    </recommendedName>
</protein>
<evidence type="ECO:0000313" key="6">
    <source>
        <dbReference type="EMBL" id="KAF8449104.1"/>
    </source>
</evidence>
<feature type="region of interest" description="Disordered" evidence="4">
    <location>
        <begin position="413"/>
        <end position="484"/>
    </location>
</feature>
<feature type="compositionally biased region" description="Basic and acidic residues" evidence="4">
    <location>
        <begin position="374"/>
        <end position="386"/>
    </location>
</feature>
<keyword evidence="2" id="KW-0863">Zinc-finger</keyword>
<evidence type="ECO:0000256" key="2">
    <source>
        <dbReference type="ARBA" id="ARBA00022771"/>
    </source>
</evidence>
<evidence type="ECO:0000313" key="7">
    <source>
        <dbReference type="Proteomes" id="UP001194468"/>
    </source>
</evidence>
<feature type="compositionally biased region" description="Pro residues" evidence="4">
    <location>
        <begin position="249"/>
        <end position="259"/>
    </location>
</feature>
<evidence type="ECO:0000256" key="3">
    <source>
        <dbReference type="ARBA" id="ARBA00022833"/>
    </source>
</evidence>
<feature type="compositionally biased region" description="Low complexity" evidence="4">
    <location>
        <begin position="115"/>
        <end position="131"/>
    </location>
</feature>
<keyword evidence="7" id="KW-1185">Reference proteome</keyword>
<feature type="compositionally biased region" description="Polar residues" evidence="4">
    <location>
        <begin position="232"/>
        <end position="241"/>
    </location>
</feature>
<feature type="compositionally biased region" description="Pro residues" evidence="4">
    <location>
        <begin position="468"/>
        <end position="480"/>
    </location>
</feature>
<dbReference type="Proteomes" id="UP001194468">
    <property type="component" value="Unassembled WGS sequence"/>
</dbReference>
<feature type="compositionally biased region" description="Polar residues" evidence="4">
    <location>
        <begin position="387"/>
        <end position="399"/>
    </location>
</feature>
<dbReference type="GO" id="GO:0008270">
    <property type="term" value="F:zinc ion binding"/>
    <property type="evidence" value="ECO:0007669"/>
    <property type="project" value="UniProtKB-KW"/>
</dbReference>
<feature type="region of interest" description="Disordered" evidence="4">
    <location>
        <begin position="104"/>
        <end position="399"/>
    </location>
</feature>
<dbReference type="AlphaFoldDB" id="A0AAD4C6G2"/>
<name>A0AAD4C6G2_BOLED</name>
<reference evidence="6" key="2">
    <citation type="journal article" date="2020" name="Nat. Commun.">
        <title>Large-scale genome sequencing of mycorrhizal fungi provides insights into the early evolution of symbiotic traits.</title>
        <authorList>
            <person name="Miyauchi S."/>
            <person name="Kiss E."/>
            <person name="Kuo A."/>
            <person name="Drula E."/>
            <person name="Kohler A."/>
            <person name="Sanchez-Garcia M."/>
            <person name="Morin E."/>
            <person name="Andreopoulos B."/>
            <person name="Barry K.W."/>
            <person name="Bonito G."/>
            <person name="Buee M."/>
            <person name="Carver A."/>
            <person name="Chen C."/>
            <person name="Cichocki N."/>
            <person name="Clum A."/>
            <person name="Culley D."/>
            <person name="Crous P.W."/>
            <person name="Fauchery L."/>
            <person name="Girlanda M."/>
            <person name="Hayes R.D."/>
            <person name="Keri Z."/>
            <person name="LaButti K."/>
            <person name="Lipzen A."/>
            <person name="Lombard V."/>
            <person name="Magnuson J."/>
            <person name="Maillard F."/>
            <person name="Murat C."/>
            <person name="Nolan M."/>
            <person name="Ohm R.A."/>
            <person name="Pangilinan J."/>
            <person name="Pereira M.F."/>
            <person name="Perotto S."/>
            <person name="Peter M."/>
            <person name="Pfister S."/>
            <person name="Riley R."/>
            <person name="Sitrit Y."/>
            <person name="Stielow J.B."/>
            <person name="Szollosi G."/>
            <person name="Zifcakova L."/>
            <person name="Stursova M."/>
            <person name="Spatafora J.W."/>
            <person name="Tedersoo L."/>
            <person name="Vaario L.M."/>
            <person name="Yamada A."/>
            <person name="Yan M."/>
            <person name="Wang P."/>
            <person name="Xu J."/>
            <person name="Bruns T."/>
            <person name="Baldrian P."/>
            <person name="Vilgalys R."/>
            <person name="Dunand C."/>
            <person name="Henrissat B."/>
            <person name="Grigoriev I.V."/>
            <person name="Hibbett D."/>
            <person name="Nagy L.G."/>
            <person name="Martin F.M."/>
        </authorList>
    </citation>
    <scope>NUCLEOTIDE SEQUENCE</scope>
    <source>
        <strain evidence="6">BED1</strain>
    </source>
</reference>
<accession>A0AAD4C6G2</accession>
<evidence type="ECO:0000256" key="1">
    <source>
        <dbReference type="ARBA" id="ARBA00022723"/>
    </source>
</evidence>
<gene>
    <name evidence="6" type="ORF">L210DRAFT_3500646</name>
</gene>
<dbReference type="Gene3D" id="4.10.1060.10">
    <property type="entry name" value="Zinc finger, RanBP2-type"/>
    <property type="match status" value="1"/>
</dbReference>
<evidence type="ECO:0000259" key="5">
    <source>
        <dbReference type="SMART" id="SM00547"/>
    </source>
</evidence>
<feature type="region of interest" description="Disordered" evidence="4">
    <location>
        <begin position="18"/>
        <end position="79"/>
    </location>
</feature>
<organism evidence="6 7">
    <name type="scientific">Boletus edulis BED1</name>
    <dbReference type="NCBI Taxonomy" id="1328754"/>
    <lineage>
        <taxon>Eukaryota</taxon>
        <taxon>Fungi</taxon>
        <taxon>Dikarya</taxon>
        <taxon>Basidiomycota</taxon>
        <taxon>Agaricomycotina</taxon>
        <taxon>Agaricomycetes</taxon>
        <taxon>Agaricomycetidae</taxon>
        <taxon>Boletales</taxon>
        <taxon>Boletineae</taxon>
        <taxon>Boletaceae</taxon>
        <taxon>Boletoideae</taxon>
        <taxon>Boletus</taxon>
    </lineage>
</organism>
<feature type="compositionally biased region" description="Polar residues" evidence="4">
    <location>
        <begin position="204"/>
        <end position="219"/>
    </location>
</feature>
<comment type="caution">
    <text evidence="6">The sequence shown here is derived from an EMBL/GenBank/DDBJ whole genome shotgun (WGS) entry which is preliminary data.</text>
</comment>
<dbReference type="EMBL" id="WHUW01000003">
    <property type="protein sequence ID" value="KAF8449104.1"/>
    <property type="molecule type" value="Genomic_DNA"/>
</dbReference>